<keyword evidence="2" id="KW-1185">Reference proteome</keyword>
<name>A0A2G5VE44_9PELO</name>
<dbReference type="InterPro" id="IPR005373">
    <property type="entry name" value="PHAF1"/>
</dbReference>
<dbReference type="AlphaFoldDB" id="A0A2G5VE44"/>
<protein>
    <submittedName>
        <fullName evidence="1">Uncharacterized protein</fullName>
    </submittedName>
</protein>
<organism evidence="1 2">
    <name type="scientific">Caenorhabditis nigoni</name>
    <dbReference type="NCBI Taxonomy" id="1611254"/>
    <lineage>
        <taxon>Eukaryota</taxon>
        <taxon>Metazoa</taxon>
        <taxon>Ecdysozoa</taxon>
        <taxon>Nematoda</taxon>
        <taxon>Chromadorea</taxon>
        <taxon>Rhabditida</taxon>
        <taxon>Rhabditina</taxon>
        <taxon>Rhabditomorpha</taxon>
        <taxon>Rhabditoidea</taxon>
        <taxon>Rhabditidae</taxon>
        <taxon>Peloderinae</taxon>
        <taxon>Caenorhabditis</taxon>
    </lineage>
</organism>
<reference evidence="2" key="1">
    <citation type="submission" date="2017-10" db="EMBL/GenBank/DDBJ databases">
        <title>Rapid genome shrinkage in a self-fertile nematode reveals novel sperm competition proteins.</title>
        <authorList>
            <person name="Yin D."/>
            <person name="Schwarz E.M."/>
            <person name="Thomas C.G."/>
            <person name="Felde R.L."/>
            <person name="Korf I.F."/>
            <person name="Cutter A.D."/>
            <person name="Schartner C.M."/>
            <person name="Ralston E.J."/>
            <person name="Meyer B.J."/>
            <person name="Haag E.S."/>
        </authorList>
    </citation>
    <scope>NUCLEOTIDE SEQUENCE [LARGE SCALE GENOMIC DNA]</scope>
    <source>
        <strain evidence="2">JU1422</strain>
    </source>
</reference>
<dbReference type="OrthoDB" id="411211at2759"/>
<evidence type="ECO:0000313" key="1">
    <source>
        <dbReference type="EMBL" id="PIC50045.1"/>
    </source>
</evidence>
<comment type="caution">
    <text evidence="1">The sequence shown here is derived from an EMBL/GenBank/DDBJ whole genome shotgun (WGS) entry which is preliminary data.</text>
</comment>
<sequence>MMNKLGGGQLLPEGPRDVKSFRQLIIRIGAFYVDDDDQHDEESSLKTKPRFLVLQVIWPFCRNNESGLDVLFDFVSKRVIKFVLHTNAPGHCDFGM</sequence>
<evidence type="ECO:0000313" key="2">
    <source>
        <dbReference type="Proteomes" id="UP000230233"/>
    </source>
</evidence>
<dbReference type="EMBL" id="PDUG01000001">
    <property type="protein sequence ID" value="PIC50045.1"/>
    <property type="molecule type" value="Genomic_DNA"/>
</dbReference>
<proteinExistence type="predicted"/>
<gene>
    <name evidence="1" type="primary">Cnig_chr_I.g1101</name>
    <name evidence="1" type="ORF">B9Z55_001101</name>
</gene>
<dbReference type="Proteomes" id="UP000230233">
    <property type="component" value="Chromosome I"/>
</dbReference>
<dbReference type="Pfam" id="PF03676">
    <property type="entry name" value="PHAF1"/>
    <property type="match status" value="1"/>
</dbReference>
<accession>A0A2G5VE44</accession>